<reference evidence="2" key="1">
    <citation type="submission" date="2020-11" db="EMBL/GenBank/DDBJ databases">
        <title>Adaptations for nitrogen fixation in a non-lichenized fungal sporocarp promotes dispersal by wood-feeding termites.</title>
        <authorList>
            <consortium name="DOE Joint Genome Institute"/>
            <person name="Koch R.A."/>
            <person name="Yoon G."/>
            <person name="Arayal U."/>
            <person name="Lail K."/>
            <person name="Amirebrahimi M."/>
            <person name="Labutti K."/>
            <person name="Lipzen A."/>
            <person name="Riley R."/>
            <person name="Barry K."/>
            <person name="Henrissat B."/>
            <person name="Grigoriev I.V."/>
            <person name="Herr J.R."/>
            <person name="Aime M.C."/>
        </authorList>
    </citation>
    <scope>NUCLEOTIDE SEQUENCE</scope>
    <source>
        <strain evidence="2">MCA 3950</strain>
    </source>
</reference>
<evidence type="ECO:0000256" key="1">
    <source>
        <dbReference type="SAM" id="MobiDB-lite"/>
    </source>
</evidence>
<protein>
    <submittedName>
        <fullName evidence="2">Uncharacterized protein</fullName>
    </submittedName>
</protein>
<dbReference type="GeneID" id="66104090"/>
<keyword evidence="3" id="KW-1185">Reference proteome</keyword>
<evidence type="ECO:0000313" key="2">
    <source>
        <dbReference type="EMBL" id="KAG7449038.1"/>
    </source>
</evidence>
<evidence type="ECO:0000313" key="3">
    <source>
        <dbReference type="Proteomes" id="UP000812287"/>
    </source>
</evidence>
<proteinExistence type="predicted"/>
<dbReference type="AlphaFoldDB" id="A0A9P7VXH5"/>
<feature type="compositionally biased region" description="Low complexity" evidence="1">
    <location>
        <begin position="48"/>
        <end position="85"/>
    </location>
</feature>
<feature type="region of interest" description="Disordered" evidence="1">
    <location>
        <begin position="45"/>
        <end position="90"/>
    </location>
</feature>
<accession>A0A9P7VXH5</accession>
<dbReference type="Proteomes" id="UP000812287">
    <property type="component" value="Unassembled WGS sequence"/>
</dbReference>
<dbReference type="RefSeq" id="XP_043042538.1">
    <property type="nucleotide sequence ID" value="XM_043181794.1"/>
</dbReference>
<organism evidence="2 3">
    <name type="scientific">Guyanagaster necrorhizus</name>
    <dbReference type="NCBI Taxonomy" id="856835"/>
    <lineage>
        <taxon>Eukaryota</taxon>
        <taxon>Fungi</taxon>
        <taxon>Dikarya</taxon>
        <taxon>Basidiomycota</taxon>
        <taxon>Agaricomycotina</taxon>
        <taxon>Agaricomycetes</taxon>
        <taxon>Agaricomycetidae</taxon>
        <taxon>Agaricales</taxon>
        <taxon>Marasmiineae</taxon>
        <taxon>Physalacriaceae</taxon>
        <taxon>Guyanagaster</taxon>
    </lineage>
</organism>
<gene>
    <name evidence="2" type="ORF">BT62DRAFT_659498</name>
</gene>
<name>A0A9P7VXH5_9AGAR</name>
<sequence length="101" mass="10619">MMNNSTRDLLILSVVNWVSNGGVQGFKARLVVGGHLALLVLNDMNSKGDSTGNNDTNTGTNTGSGSDDNDNSIGGNSSNNGGDTDWAFPNVLPPLVYYSLW</sequence>
<dbReference type="EMBL" id="MU250528">
    <property type="protein sequence ID" value="KAG7449038.1"/>
    <property type="molecule type" value="Genomic_DNA"/>
</dbReference>
<comment type="caution">
    <text evidence="2">The sequence shown here is derived from an EMBL/GenBank/DDBJ whole genome shotgun (WGS) entry which is preliminary data.</text>
</comment>